<keyword evidence="1" id="KW-1185">Reference proteome</keyword>
<dbReference type="WBParaSite" id="maker-uti_cns_0048275-snap-gene-0.4-mRNA-1">
    <property type="protein sequence ID" value="maker-uti_cns_0048275-snap-gene-0.4-mRNA-1"/>
    <property type="gene ID" value="maker-uti_cns_0048275-snap-gene-0.4"/>
</dbReference>
<organism evidence="1 2">
    <name type="scientific">Macrostomum lignano</name>
    <dbReference type="NCBI Taxonomy" id="282301"/>
    <lineage>
        <taxon>Eukaryota</taxon>
        <taxon>Metazoa</taxon>
        <taxon>Spiralia</taxon>
        <taxon>Lophotrochozoa</taxon>
        <taxon>Platyhelminthes</taxon>
        <taxon>Rhabditophora</taxon>
        <taxon>Macrostomorpha</taxon>
        <taxon>Macrostomida</taxon>
        <taxon>Macrostomidae</taxon>
        <taxon>Macrostomum</taxon>
    </lineage>
</organism>
<dbReference type="Proteomes" id="UP000095280">
    <property type="component" value="Unplaced"/>
</dbReference>
<protein>
    <submittedName>
        <fullName evidence="2">DUF1311 domain-containing protein</fullName>
    </submittedName>
</protein>
<reference evidence="2" key="1">
    <citation type="submission" date="2016-11" db="UniProtKB">
        <authorList>
            <consortium name="WormBaseParasite"/>
        </authorList>
    </citation>
    <scope>IDENTIFICATION</scope>
</reference>
<name>A0A1I8JKK8_9PLAT</name>
<accession>A0A1I8JKK8</accession>
<sequence>MASAAFDCTVRAAHRSVLETCDPERYQLTQPVCQHLSAVDNGLRHMKLDNHFLDRSELWRQRVPCSEVAEHRERSTDALRRGEAFLQDYRAAMSKEFAETLTDGQSAANQSAALDGLRGFRREFDPNAMAAHNRVQRFCDWVGVTDRFTGYRNNLARGSREPLRFDPQWRRGDADFPRLCHPKFVPETLANSGPPKRFNLRQKSAPLCRQTFDCVAASCDDQQQPQQQRTPQELAGIPTKFPGTTEYKDRYLRPKTASTKFDYVINPQPDFSVIGRPLMKAEPEARTTEYEDRYLWPDSRNLQPLPWSRNPRKDCQ</sequence>
<evidence type="ECO:0000313" key="2">
    <source>
        <dbReference type="WBParaSite" id="maker-uti_cns_0048275-snap-gene-0.4-mRNA-1"/>
    </source>
</evidence>
<evidence type="ECO:0000313" key="1">
    <source>
        <dbReference type="Proteomes" id="UP000095280"/>
    </source>
</evidence>
<dbReference type="OrthoDB" id="10249208at2759"/>
<dbReference type="AlphaFoldDB" id="A0A1I8JKK8"/>
<proteinExistence type="predicted"/>